<reference evidence="2 3" key="1">
    <citation type="submission" date="2016-10" db="EMBL/GenBank/DDBJ databases">
        <authorList>
            <person name="de Groot N.N."/>
        </authorList>
    </citation>
    <scope>NUCLEOTIDE SEQUENCE [LARGE SCALE GENOMIC DNA]</scope>
    <source>
        <strain evidence="2 3">CGMCC 1.10457</strain>
    </source>
</reference>
<evidence type="ECO:0000259" key="1">
    <source>
        <dbReference type="Pfam" id="PF18545"/>
    </source>
</evidence>
<organism evidence="2 3">
    <name type="scientific">Halomicrobium zhouii</name>
    <dbReference type="NCBI Taxonomy" id="767519"/>
    <lineage>
        <taxon>Archaea</taxon>
        <taxon>Methanobacteriati</taxon>
        <taxon>Methanobacteriota</taxon>
        <taxon>Stenosarchaea group</taxon>
        <taxon>Halobacteria</taxon>
        <taxon>Halobacteriales</taxon>
        <taxon>Haloarculaceae</taxon>
        <taxon>Halomicrobium</taxon>
    </lineage>
</organism>
<sequence length="101" mass="10631">MSFSSDAIVHETSVHEAVIYAVADADDVDPVDLDPLYETIDPEALDALFDGGCAGQVAFTYERHEVVVTGERGTVDGVEVDVRPHRAAGVGEDSRASAAGQ</sequence>
<dbReference type="InterPro" id="IPR040624">
    <property type="entry name" value="HalOD1"/>
</dbReference>
<dbReference type="OrthoDB" id="269449at2157"/>
<proteinExistence type="predicted"/>
<evidence type="ECO:0000313" key="3">
    <source>
        <dbReference type="Proteomes" id="UP000199062"/>
    </source>
</evidence>
<accession>A0A1I6KK43</accession>
<dbReference type="RefSeq" id="WP_089814334.1">
    <property type="nucleotide sequence ID" value="NZ_FOZK01000001.1"/>
</dbReference>
<dbReference type="EMBL" id="FOZK01000001">
    <property type="protein sequence ID" value="SFR91559.1"/>
    <property type="molecule type" value="Genomic_DNA"/>
</dbReference>
<gene>
    <name evidence="2" type="ORF">SAMN05216559_0938</name>
</gene>
<dbReference type="Proteomes" id="UP000199062">
    <property type="component" value="Unassembled WGS sequence"/>
</dbReference>
<feature type="domain" description="Halobacterial output" evidence="1">
    <location>
        <begin position="11"/>
        <end position="71"/>
    </location>
</feature>
<dbReference type="AlphaFoldDB" id="A0A1I6KK43"/>
<name>A0A1I6KK43_9EURY</name>
<keyword evidence="3" id="KW-1185">Reference proteome</keyword>
<evidence type="ECO:0000313" key="2">
    <source>
        <dbReference type="EMBL" id="SFR91559.1"/>
    </source>
</evidence>
<protein>
    <recommendedName>
        <fullName evidence="1">Halobacterial output domain-containing protein</fullName>
    </recommendedName>
</protein>
<dbReference type="Pfam" id="PF18545">
    <property type="entry name" value="HalOD1"/>
    <property type="match status" value="1"/>
</dbReference>